<evidence type="ECO:0000313" key="4">
    <source>
        <dbReference type="EMBL" id="RKL65577.1"/>
    </source>
</evidence>
<name>A0A3A9JYL8_9BACI</name>
<dbReference type="InterPro" id="IPR036291">
    <property type="entry name" value="NAD(P)-bd_dom_sf"/>
</dbReference>
<comment type="similarity">
    <text evidence="1">Belongs to the short-chain dehydrogenases/reductases (SDR) family.</text>
</comment>
<dbReference type="GO" id="GO:0016614">
    <property type="term" value="F:oxidoreductase activity, acting on CH-OH group of donors"/>
    <property type="evidence" value="ECO:0007669"/>
    <property type="project" value="UniProtKB-ARBA"/>
</dbReference>
<evidence type="ECO:0000256" key="1">
    <source>
        <dbReference type="ARBA" id="ARBA00006484"/>
    </source>
</evidence>
<feature type="region of interest" description="Disordered" evidence="3">
    <location>
        <begin position="1"/>
        <end position="41"/>
    </location>
</feature>
<dbReference type="EMBL" id="PDOE01000014">
    <property type="protein sequence ID" value="RKL65577.1"/>
    <property type="molecule type" value="Genomic_DNA"/>
</dbReference>
<feature type="compositionally biased region" description="Basic and acidic residues" evidence="3">
    <location>
        <begin position="1"/>
        <end position="11"/>
    </location>
</feature>
<protein>
    <submittedName>
        <fullName evidence="4">NAD(P)-dependent oxidoreductase</fullName>
    </submittedName>
</protein>
<dbReference type="GO" id="GO:0008206">
    <property type="term" value="P:bile acid metabolic process"/>
    <property type="evidence" value="ECO:0007669"/>
    <property type="project" value="UniProtKB-ARBA"/>
</dbReference>
<keyword evidence="2" id="KW-0560">Oxidoreductase</keyword>
<evidence type="ECO:0000256" key="2">
    <source>
        <dbReference type="ARBA" id="ARBA00023002"/>
    </source>
</evidence>
<dbReference type="PROSITE" id="PS00061">
    <property type="entry name" value="ADH_SHORT"/>
    <property type="match status" value="1"/>
</dbReference>
<dbReference type="CDD" id="cd05355">
    <property type="entry name" value="SDR_c1"/>
    <property type="match status" value="1"/>
</dbReference>
<evidence type="ECO:0000313" key="5">
    <source>
        <dbReference type="Proteomes" id="UP000281498"/>
    </source>
</evidence>
<dbReference type="PRINTS" id="PR00080">
    <property type="entry name" value="SDRFAMILY"/>
</dbReference>
<dbReference type="PRINTS" id="PR00081">
    <property type="entry name" value="GDHRDH"/>
</dbReference>
<accession>A0A3A9JYL8</accession>
<dbReference type="Pfam" id="PF13561">
    <property type="entry name" value="adh_short_C2"/>
    <property type="match status" value="1"/>
</dbReference>
<dbReference type="SUPFAM" id="SSF51735">
    <property type="entry name" value="NAD(P)-binding Rossmann-fold domains"/>
    <property type="match status" value="1"/>
</dbReference>
<dbReference type="Gene3D" id="3.40.50.720">
    <property type="entry name" value="NAD(P)-binding Rossmann-like Domain"/>
    <property type="match status" value="1"/>
</dbReference>
<dbReference type="AlphaFoldDB" id="A0A3A9JYL8"/>
<keyword evidence="5" id="KW-1185">Reference proteome</keyword>
<dbReference type="InterPro" id="IPR002347">
    <property type="entry name" value="SDR_fam"/>
</dbReference>
<sequence>MKYSRIKDLQKEGQPAQIQQRQPGIENEMNPEPVYDDPDYKGSGKLKDKVVLLTGGDSGVGRAVAIAFAKEGAKLAIVYLDENDDAEKTKAIVESYGSPCKLIPGDVGEEKFCFEAVSKTIDEYGQLDSLINNAAEQHYQEKIEDISFEQLERTFKTNIFSAFHLIKAARPHLKPGSNIVNTVSIVAYQGMPVLMDYAATKGALVALTRSLSENLVSKGIRVNGVAPGPIWTPLIPASFPASSVAKFGTDTPMGRPGQPAELAPSYVYLASDDSSYVSGQVLHVNGGKIVNG</sequence>
<proteinExistence type="inferred from homology"/>
<reference evidence="4 5" key="1">
    <citation type="submission" date="2017-10" db="EMBL/GenBank/DDBJ databases">
        <title>Bacillus sp. nov., a halophilic bacterium isolated from a Keqin Lake.</title>
        <authorList>
            <person name="Wang H."/>
        </authorList>
    </citation>
    <scope>NUCLEOTIDE SEQUENCE [LARGE SCALE GENOMIC DNA]</scope>
    <source>
        <strain evidence="4 5">KCTC 13187</strain>
    </source>
</reference>
<organism evidence="4 5">
    <name type="scientific">Salipaludibacillus neizhouensis</name>
    <dbReference type="NCBI Taxonomy" id="885475"/>
    <lineage>
        <taxon>Bacteria</taxon>
        <taxon>Bacillati</taxon>
        <taxon>Bacillota</taxon>
        <taxon>Bacilli</taxon>
        <taxon>Bacillales</taxon>
        <taxon>Bacillaceae</taxon>
    </lineage>
</organism>
<dbReference type="OrthoDB" id="9803333at2"/>
<dbReference type="PANTHER" id="PTHR48107:SF16">
    <property type="entry name" value="NADPH-DEPENDENT ALDEHYDE REDUCTASE 1, CHLOROPLASTIC"/>
    <property type="match status" value="1"/>
</dbReference>
<dbReference type="RefSeq" id="WP_110936929.1">
    <property type="nucleotide sequence ID" value="NZ_KZ614146.1"/>
</dbReference>
<evidence type="ECO:0000256" key="3">
    <source>
        <dbReference type="SAM" id="MobiDB-lite"/>
    </source>
</evidence>
<gene>
    <name evidence="4" type="ORF">CR203_19840</name>
</gene>
<dbReference type="InterPro" id="IPR020904">
    <property type="entry name" value="Sc_DH/Rdtase_CS"/>
</dbReference>
<dbReference type="FunFam" id="3.40.50.720:FF:000084">
    <property type="entry name" value="Short-chain dehydrogenase reductase"/>
    <property type="match status" value="1"/>
</dbReference>
<dbReference type="Proteomes" id="UP000281498">
    <property type="component" value="Unassembled WGS sequence"/>
</dbReference>
<comment type="caution">
    <text evidence="4">The sequence shown here is derived from an EMBL/GenBank/DDBJ whole genome shotgun (WGS) entry which is preliminary data.</text>
</comment>
<dbReference type="PANTHER" id="PTHR48107">
    <property type="entry name" value="NADPH-DEPENDENT ALDEHYDE REDUCTASE-LIKE PROTEIN, CHLOROPLASTIC-RELATED"/>
    <property type="match status" value="1"/>
</dbReference>
<dbReference type="NCBIfam" id="NF005214">
    <property type="entry name" value="PRK06701.1"/>
    <property type="match status" value="1"/>
</dbReference>